<comment type="similarity">
    <text evidence="1">Belongs to the peptidase M8 family.</text>
</comment>
<dbReference type="GO" id="GO:0006508">
    <property type="term" value="P:proteolysis"/>
    <property type="evidence" value="ECO:0007669"/>
    <property type="project" value="UniProtKB-KW"/>
</dbReference>
<reference evidence="8 9" key="1">
    <citation type="submission" date="2024-01" db="EMBL/GenBank/DDBJ databases">
        <title>The genomes of 5 underutilized Papilionoideae crops provide insights into root nodulation and disease resistanc.</title>
        <authorList>
            <person name="Jiang F."/>
        </authorList>
    </citation>
    <scope>NUCLEOTIDE SEQUENCE [LARGE SCALE GENOMIC DNA]</scope>
    <source>
        <strain evidence="8">JINMINGXINNONG_FW02</strain>
        <tissue evidence="8">Leaves</tissue>
    </source>
</reference>
<evidence type="ECO:0000256" key="4">
    <source>
        <dbReference type="ARBA" id="ARBA00022801"/>
    </source>
</evidence>
<evidence type="ECO:0000256" key="7">
    <source>
        <dbReference type="PIRSR" id="PIRSR601577-2"/>
    </source>
</evidence>
<accession>A0AAN9RHT3</accession>
<dbReference type="GO" id="GO:0005737">
    <property type="term" value="C:cytoplasm"/>
    <property type="evidence" value="ECO:0007669"/>
    <property type="project" value="TreeGrafter"/>
</dbReference>
<protein>
    <submittedName>
        <fullName evidence="8">Uncharacterized protein</fullName>
    </submittedName>
</protein>
<organism evidence="8 9">
    <name type="scientific">Phaseolus coccineus</name>
    <name type="common">Scarlet runner bean</name>
    <name type="synonym">Phaseolus multiflorus</name>
    <dbReference type="NCBI Taxonomy" id="3886"/>
    <lineage>
        <taxon>Eukaryota</taxon>
        <taxon>Viridiplantae</taxon>
        <taxon>Streptophyta</taxon>
        <taxon>Embryophyta</taxon>
        <taxon>Tracheophyta</taxon>
        <taxon>Spermatophyta</taxon>
        <taxon>Magnoliopsida</taxon>
        <taxon>eudicotyledons</taxon>
        <taxon>Gunneridae</taxon>
        <taxon>Pentapetalae</taxon>
        <taxon>rosids</taxon>
        <taxon>fabids</taxon>
        <taxon>Fabales</taxon>
        <taxon>Fabaceae</taxon>
        <taxon>Papilionoideae</taxon>
        <taxon>50 kb inversion clade</taxon>
        <taxon>NPAAA clade</taxon>
        <taxon>indigoferoid/millettioid clade</taxon>
        <taxon>Phaseoleae</taxon>
        <taxon>Phaseolus</taxon>
    </lineage>
</organism>
<evidence type="ECO:0000256" key="5">
    <source>
        <dbReference type="ARBA" id="ARBA00022833"/>
    </source>
</evidence>
<dbReference type="Gene3D" id="3.90.132.10">
    <property type="entry name" value="Leishmanolysin , domain 2"/>
    <property type="match status" value="1"/>
</dbReference>
<keyword evidence="9" id="KW-1185">Reference proteome</keyword>
<dbReference type="Proteomes" id="UP001374584">
    <property type="component" value="Unassembled WGS sequence"/>
</dbReference>
<dbReference type="GO" id="GO:0046872">
    <property type="term" value="F:metal ion binding"/>
    <property type="evidence" value="ECO:0007669"/>
    <property type="project" value="UniProtKB-KW"/>
</dbReference>
<name>A0AAN9RHT3_PHACN</name>
<evidence type="ECO:0000256" key="2">
    <source>
        <dbReference type="ARBA" id="ARBA00022670"/>
    </source>
</evidence>
<dbReference type="AlphaFoldDB" id="A0AAN9RHT3"/>
<keyword evidence="3 7" id="KW-0479">Metal-binding</keyword>
<evidence type="ECO:0000313" key="8">
    <source>
        <dbReference type="EMBL" id="KAK7376835.1"/>
    </source>
</evidence>
<dbReference type="InterPro" id="IPR001577">
    <property type="entry name" value="Peptidase_M8"/>
</dbReference>
<dbReference type="PANTHER" id="PTHR10942:SF0">
    <property type="entry name" value="LEISHMANOLYSIN-LIKE PEPTIDASE"/>
    <property type="match status" value="1"/>
</dbReference>
<dbReference type="GO" id="GO:0007155">
    <property type="term" value="P:cell adhesion"/>
    <property type="evidence" value="ECO:0007669"/>
    <property type="project" value="InterPro"/>
</dbReference>
<dbReference type="PANTHER" id="PTHR10942">
    <property type="entry name" value="LEISHMANOLYSIN-LIKE PEPTIDASE"/>
    <property type="match status" value="1"/>
</dbReference>
<feature type="binding site" evidence="7">
    <location>
        <position position="10"/>
    </location>
    <ligand>
        <name>Zn(2+)</name>
        <dbReference type="ChEBI" id="CHEBI:29105"/>
        <note>catalytic</note>
    </ligand>
</feature>
<keyword evidence="4" id="KW-0378">Hydrolase</keyword>
<dbReference type="GO" id="GO:0016020">
    <property type="term" value="C:membrane"/>
    <property type="evidence" value="ECO:0007669"/>
    <property type="project" value="InterPro"/>
</dbReference>
<sequence>MVETWHIRSHWEKRLLMNEIMTGSVDTRSVVSKMTLALLEDSGCCFIQSKKPSSRYSNHRELSAFPPSFQRERSSYRTQRRRCANPKLSESFHALSSETEVPFSLYIYISRNIVNRGQCYRLRRRVRFVPLSLSSARSFSGMHRSERLSSAPIEESPAV</sequence>
<proteinExistence type="inferred from homology"/>
<keyword evidence="6 7" id="KW-0482">Metalloprotease</keyword>
<dbReference type="SUPFAM" id="SSF55486">
    <property type="entry name" value="Metalloproteases ('zincins'), catalytic domain"/>
    <property type="match status" value="1"/>
</dbReference>
<evidence type="ECO:0000256" key="1">
    <source>
        <dbReference type="ARBA" id="ARBA00005860"/>
    </source>
</evidence>
<gene>
    <name evidence="8" type="ORF">VNO80_02252</name>
</gene>
<keyword evidence="5 7" id="KW-0862">Zinc</keyword>
<dbReference type="EMBL" id="JAYMYR010000002">
    <property type="protein sequence ID" value="KAK7376835.1"/>
    <property type="molecule type" value="Genomic_DNA"/>
</dbReference>
<evidence type="ECO:0000256" key="6">
    <source>
        <dbReference type="ARBA" id="ARBA00023049"/>
    </source>
</evidence>
<comment type="cofactor">
    <cofactor evidence="7">
        <name>Zn(2+)</name>
        <dbReference type="ChEBI" id="CHEBI:29105"/>
    </cofactor>
    <text evidence="7">Binds 1 zinc ion per subunit.</text>
</comment>
<keyword evidence="2" id="KW-0645">Protease</keyword>
<comment type="caution">
    <text evidence="8">The sequence shown here is derived from an EMBL/GenBank/DDBJ whole genome shotgun (WGS) entry which is preliminary data.</text>
</comment>
<dbReference type="GO" id="GO:0004222">
    <property type="term" value="F:metalloendopeptidase activity"/>
    <property type="evidence" value="ECO:0007669"/>
    <property type="project" value="InterPro"/>
</dbReference>
<evidence type="ECO:0000313" key="9">
    <source>
        <dbReference type="Proteomes" id="UP001374584"/>
    </source>
</evidence>
<evidence type="ECO:0000256" key="3">
    <source>
        <dbReference type="ARBA" id="ARBA00022723"/>
    </source>
</evidence>